<protein>
    <submittedName>
        <fullName evidence="1">Uncharacterized protein</fullName>
    </submittedName>
</protein>
<dbReference type="PANTHER" id="PTHR14614">
    <property type="entry name" value="HEPATOCELLULAR CARCINOMA-ASSOCIATED ANTIGEN"/>
    <property type="match status" value="1"/>
</dbReference>
<accession>A0ABQ8UFY7</accession>
<dbReference type="SUPFAM" id="SSF53335">
    <property type="entry name" value="S-adenosyl-L-methionine-dependent methyltransferases"/>
    <property type="match status" value="1"/>
</dbReference>
<name>A0ABQ8UFY7_9EUKA</name>
<dbReference type="InterPro" id="IPR029063">
    <property type="entry name" value="SAM-dependent_MTases_sf"/>
</dbReference>
<dbReference type="EMBL" id="JAPMOS010000065">
    <property type="protein sequence ID" value="KAJ4456602.1"/>
    <property type="molecule type" value="Genomic_DNA"/>
</dbReference>
<dbReference type="Gene3D" id="3.40.50.150">
    <property type="entry name" value="Vaccinia Virus protein VP39"/>
    <property type="match status" value="1"/>
</dbReference>
<dbReference type="Proteomes" id="UP001141327">
    <property type="component" value="Unassembled WGS sequence"/>
</dbReference>
<sequence length="444" mass="49059">MSSSIPLLQELARCFHRADPASCSYQSFLFHAPLLALRLLNTAENENLNFVLRCVLRLLCHVPVATEFKKLGLESRLLVIIADHADSQSTVSLANEALIRLEIAPARHLVRFCEHPVPCHCDYCELPSEDEPDNYLNCTLEVEMSTPFSEARCFPCGDLCVCLDTTNWAFATRGSQPKGPGTQHCFSLCDPPPVDGIAGGSIASNLWPAEVVLSRLLCRSGLTDLRGVSVLELGAGHGLAGLLCKQLGASRVMLTDYNFNSIQHLKWNIAKFYGMHPTTEPAALRCAFLDWGNLPPPSSFAPTDFAPILPARAAEPPAAMDLPRWETLPPPEEDKRYDAPFDPLAVNQPDLIVASDVVYLPSHVPLLMQALKRYLRPRNGLAVIVLTRHLSRPGVDAFLEEIRSPAHGFDATILELPPHLMDHQLILENTKKDMGCVLVMLRRE</sequence>
<organism evidence="1 2">
    <name type="scientific">Paratrimastix pyriformis</name>
    <dbReference type="NCBI Taxonomy" id="342808"/>
    <lineage>
        <taxon>Eukaryota</taxon>
        <taxon>Metamonada</taxon>
        <taxon>Preaxostyla</taxon>
        <taxon>Paratrimastigidae</taxon>
        <taxon>Paratrimastix</taxon>
    </lineage>
</organism>
<gene>
    <name evidence="1" type="ORF">PAPYR_8081</name>
</gene>
<comment type="caution">
    <text evidence="1">The sequence shown here is derived from an EMBL/GenBank/DDBJ whole genome shotgun (WGS) entry which is preliminary data.</text>
</comment>
<evidence type="ECO:0000313" key="1">
    <source>
        <dbReference type="EMBL" id="KAJ4456602.1"/>
    </source>
</evidence>
<dbReference type="InterPro" id="IPR019410">
    <property type="entry name" value="Methyltransf_16"/>
</dbReference>
<reference evidence="1" key="1">
    <citation type="journal article" date="2022" name="bioRxiv">
        <title>Genomics of Preaxostyla Flagellates Illuminates Evolutionary Transitions and the Path Towards Mitochondrial Loss.</title>
        <authorList>
            <person name="Novak L.V.F."/>
            <person name="Treitli S.C."/>
            <person name="Pyrih J."/>
            <person name="Halakuc P."/>
            <person name="Pipaliya S.V."/>
            <person name="Vacek V."/>
            <person name="Brzon O."/>
            <person name="Soukal P."/>
            <person name="Eme L."/>
            <person name="Dacks J.B."/>
            <person name="Karnkowska A."/>
            <person name="Elias M."/>
            <person name="Hampl V."/>
        </authorList>
    </citation>
    <scope>NUCLEOTIDE SEQUENCE</scope>
    <source>
        <strain evidence="1">RCP-MX</strain>
    </source>
</reference>
<keyword evidence="2" id="KW-1185">Reference proteome</keyword>
<dbReference type="Pfam" id="PF10294">
    <property type="entry name" value="Methyltransf_16"/>
    <property type="match status" value="1"/>
</dbReference>
<evidence type="ECO:0000313" key="2">
    <source>
        <dbReference type="Proteomes" id="UP001141327"/>
    </source>
</evidence>
<proteinExistence type="predicted"/>